<name>A0A7T2S7Y9_DELAC</name>
<gene>
    <name evidence="1" type="ORF">I6G66_11405</name>
</gene>
<dbReference type="Proteomes" id="UP000594778">
    <property type="component" value="Chromosome"/>
</dbReference>
<dbReference type="AlphaFoldDB" id="A0A7T2S7Y9"/>
<proteinExistence type="predicted"/>
<protein>
    <submittedName>
        <fullName evidence="1">Uncharacterized protein</fullName>
    </submittedName>
</protein>
<organism evidence="1 2">
    <name type="scientific">Delftia acidovorans</name>
    <name type="common">Pseudomonas acidovorans</name>
    <name type="synonym">Comamonas acidovorans</name>
    <dbReference type="NCBI Taxonomy" id="80866"/>
    <lineage>
        <taxon>Bacteria</taxon>
        <taxon>Pseudomonadati</taxon>
        <taxon>Pseudomonadota</taxon>
        <taxon>Betaproteobacteria</taxon>
        <taxon>Burkholderiales</taxon>
        <taxon>Comamonadaceae</taxon>
        <taxon>Delftia</taxon>
    </lineage>
</organism>
<accession>A0A7T2S7Y9</accession>
<dbReference type="RefSeq" id="WP_183020978.1">
    <property type="nucleotide sequence ID" value="NZ_CP065668.1"/>
</dbReference>
<reference evidence="1 2" key="1">
    <citation type="submission" date="2020-12" db="EMBL/GenBank/DDBJ databases">
        <title>FDA dAtabase for Regulatory Grade micrObial Sequences (FDA-ARGOS): Supporting development and validation of Infectious Disease Dx tests.</title>
        <authorList>
            <person name="Sproer C."/>
            <person name="Gronow S."/>
            <person name="Severitt S."/>
            <person name="Schroder I."/>
            <person name="Tallon L."/>
            <person name="Sadzewicz L."/>
            <person name="Zhao X."/>
            <person name="Boylan J."/>
            <person name="Ott S."/>
            <person name="Bowen H."/>
            <person name="Vavikolanu K."/>
            <person name="Mehta A."/>
            <person name="Aluvathingal J."/>
            <person name="Nadendla S."/>
            <person name="Lowell S."/>
            <person name="Myers T."/>
            <person name="Yan Y."/>
            <person name="Sichtig H."/>
        </authorList>
    </citation>
    <scope>NUCLEOTIDE SEQUENCE [LARGE SCALE GENOMIC DNA]</scope>
    <source>
        <strain evidence="1 2">FDAARGOS_909</strain>
    </source>
</reference>
<evidence type="ECO:0000313" key="1">
    <source>
        <dbReference type="EMBL" id="QPS10554.1"/>
    </source>
</evidence>
<evidence type="ECO:0000313" key="2">
    <source>
        <dbReference type="Proteomes" id="UP000594778"/>
    </source>
</evidence>
<dbReference type="EMBL" id="CP065668">
    <property type="protein sequence ID" value="QPS10554.1"/>
    <property type="molecule type" value="Genomic_DNA"/>
</dbReference>
<sequence length="155" mass="17205">MGGIVRDIAAQVLVKYGSLREPNYSELSVPSCDASALKESIGHITEVQDYSDVNDDVCYRLDINGSIGCYEVFISWVGNYVAILENFERSGSKVIAVAGDDHLLNQVIEKIVSAGFVILEKSILLMNMDFTLINSDDDFAPLYKVLFTDHDLRFS</sequence>